<organism evidence="6 7">
    <name type="scientific">Candidatus Roizmanbacteria bacterium RIFCSPHIGHO2_02_FULL_37_24</name>
    <dbReference type="NCBI Taxonomy" id="1802037"/>
    <lineage>
        <taxon>Bacteria</taxon>
        <taxon>Candidatus Roizmaniibacteriota</taxon>
    </lineage>
</organism>
<comment type="caution">
    <text evidence="6">The sequence shown here is derived from an EMBL/GenBank/DDBJ whole genome shotgun (WGS) entry which is preliminary data.</text>
</comment>
<dbReference type="GO" id="GO:0019843">
    <property type="term" value="F:rRNA binding"/>
    <property type="evidence" value="ECO:0007669"/>
    <property type="project" value="UniProtKB-UniRule"/>
</dbReference>
<comment type="function">
    <text evidence="3 5">One of the primary rRNA binding proteins, it binds directly to 16S rRNA where it helps nucleate assembly of the platform of the 30S subunit by binding and bridging several RNA helices of the 16S rRNA.</text>
</comment>
<accession>A0A1F7GZ02</accession>
<evidence type="ECO:0000256" key="2">
    <source>
        <dbReference type="ARBA" id="ARBA00023274"/>
    </source>
</evidence>
<dbReference type="Proteomes" id="UP000177159">
    <property type="component" value="Unassembled WGS sequence"/>
</dbReference>
<dbReference type="SMART" id="SM01387">
    <property type="entry name" value="Ribosomal_S15"/>
    <property type="match status" value="1"/>
</dbReference>
<gene>
    <name evidence="3" type="primary">rpsO</name>
    <name evidence="6" type="ORF">A3C24_02170</name>
</gene>
<dbReference type="InterPro" id="IPR000589">
    <property type="entry name" value="Ribosomal_uS15"/>
</dbReference>
<proteinExistence type="inferred from homology"/>
<keyword evidence="3 5" id="KW-0694">RNA-binding</keyword>
<dbReference type="AlphaFoldDB" id="A0A1F7GZ02"/>
<dbReference type="GO" id="GO:0003735">
    <property type="term" value="F:structural constituent of ribosome"/>
    <property type="evidence" value="ECO:0007669"/>
    <property type="project" value="InterPro"/>
</dbReference>
<dbReference type="CDD" id="cd00353">
    <property type="entry name" value="Ribosomal_S15p_S13e"/>
    <property type="match status" value="1"/>
</dbReference>
<name>A0A1F7GZ02_9BACT</name>
<reference evidence="6 7" key="1">
    <citation type="journal article" date="2016" name="Nat. Commun.">
        <title>Thousands of microbial genomes shed light on interconnected biogeochemical processes in an aquifer system.</title>
        <authorList>
            <person name="Anantharaman K."/>
            <person name="Brown C.T."/>
            <person name="Hug L.A."/>
            <person name="Sharon I."/>
            <person name="Castelle C.J."/>
            <person name="Probst A.J."/>
            <person name="Thomas B.C."/>
            <person name="Singh A."/>
            <person name="Wilkins M.J."/>
            <person name="Karaoz U."/>
            <person name="Brodie E.L."/>
            <person name="Williams K.H."/>
            <person name="Hubbard S.S."/>
            <person name="Banfield J.F."/>
        </authorList>
    </citation>
    <scope>NUCLEOTIDE SEQUENCE [LARGE SCALE GENOMIC DNA]</scope>
</reference>
<comment type="similarity">
    <text evidence="3 4">Belongs to the universal ribosomal protein uS15 family.</text>
</comment>
<dbReference type="GO" id="GO:0006412">
    <property type="term" value="P:translation"/>
    <property type="evidence" value="ECO:0007669"/>
    <property type="project" value="UniProtKB-UniRule"/>
</dbReference>
<dbReference type="SUPFAM" id="SSF47060">
    <property type="entry name" value="S15/NS1 RNA-binding domain"/>
    <property type="match status" value="1"/>
</dbReference>
<dbReference type="Gene3D" id="6.10.250.3130">
    <property type="match status" value="1"/>
</dbReference>
<dbReference type="PROSITE" id="PS00362">
    <property type="entry name" value="RIBOSOMAL_S15"/>
    <property type="match status" value="1"/>
</dbReference>
<evidence type="ECO:0000256" key="1">
    <source>
        <dbReference type="ARBA" id="ARBA00022980"/>
    </source>
</evidence>
<dbReference type="InterPro" id="IPR009068">
    <property type="entry name" value="uS15_NS1_RNA-bd_sf"/>
</dbReference>
<evidence type="ECO:0000313" key="6">
    <source>
        <dbReference type="EMBL" id="OGK24347.1"/>
    </source>
</evidence>
<keyword evidence="2 3" id="KW-0687">Ribonucleoprotein</keyword>
<comment type="function">
    <text evidence="3">Forms an intersubunit bridge (bridge B4) with the 23S rRNA of the 50S subunit in the ribosome.</text>
</comment>
<evidence type="ECO:0000313" key="7">
    <source>
        <dbReference type="Proteomes" id="UP000177159"/>
    </source>
</evidence>
<evidence type="ECO:0000256" key="5">
    <source>
        <dbReference type="RuleBase" id="RU004524"/>
    </source>
</evidence>
<dbReference type="InterPro" id="IPR005290">
    <property type="entry name" value="Ribosomal_uS15_bac-type"/>
</dbReference>
<dbReference type="EMBL" id="MFZM01000009">
    <property type="protein sequence ID" value="OGK24347.1"/>
    <property type="molecule type" value="Genomic_DNA"/>
</dbReference>
<dbReference type="Pfam" id="PF00312">
    <property type="entry name" value="Ribosomal_S15"/>
    <property type="match status" value="1"/>
</dbReference>
<dbReference type="PANTHER" id="PTHR23321:SF26">
    <property type="entry name" value="SMALL RIBOSOMAL SUBUNIT PROTEIN US15M"/>
    <property type="match status" value="1"/>
</dbReference>
<evidence type="ECO:0000256" key="3">
    <source>
        <dbReference type="HAMAP-Rule" id="MF_01343"/>
    </source>
</evidence>
<comment type="subunit">
    <text evidence="3">Part of the 30S ribosomal subunit. Forms a bridge to the 50S subunit in the 70S ribosome, contacting the 23S rRNA.</text>
</comment>
<dbReference type="NCBIfam" id="TIGR00952">
    <property type="entry name" value="S15_bact"/>
    <property type="match status" value="1"/>
</dbReference>
<keyword evidence="3 5" id="KW-0699">rRNA-binding</keyword>
<evidence type="ECO:0000256" key="4">
    <source>
        <dbReference type="RuleBase" id="RU003919"/>
    </source>
</evidence>
<keyword evidence="1 3" id="KW-0689">Ribosomal protein</keyword>
<dbReference type="GO" id="GO:0022627">
    <property type="term" value="C:cytosolic small ribosomal subunit"/>
    <property type="evidence" value="ECO:0007669"/>
    <property type="project" value="TreeGrafter"/>
</dbReference>
<dbReference type="PANTHER" id="PTHR23321">
    <property type="entry name" value="RIBOSOMAL PROTEIN S15, BACTERIAL AND ORGANELLAR"/>
    <property type="match status" value="1"/>
</dbReference>
<dbReference type="Gene3D" id="1.10.287.10">
    <property type="entry name" value="S15/NS1, RNA-binding"/>
    <property type="match status" value="1"/>
</dbReference>
<sequence length="79" mass="9188">MIEQFATKKGDTGSPEVQIALSTQKIYNLTKHLEQNPKDNHSRRGLLKIISKRRRILNYLHNKDEERYAALIKSLGLKK</sequence>
<protein>
    <recommendedName>
        <fullName evidence="3">Small ribosomal subunit protein uS15</fullName>
    </recommendedName>
</protein>
<dbReference type="HAMAP" id="MF_01343_B">
    <property type="entry name" value="Ribosomal_uS15_B"/>
    <property type="match status" value="1"/>
</dbReference>